<dbReference type="InterPro" id="IPR002376">
    <property type="entry name" value="Formyl_transf_N"/>
</dbReference>
<protein>
    <recommendedName>
        <fullName evidence="2">methionyl-tRNA formyltransferase</fullName>
        <ecNumber evidence="2">2.1.2.9</ecNumber>
    </recommendedName>
</protein>
<evidence type="ECO:0000256" key="3">
    <source>
        <dbReference type="ARBA" id="ARBA00022679"/>
    </source>
</evidence>
<reference evidence="7 8" key="1">
    <citation type="journal article" date="2016" name="Nat. Commun.">
        <title>Thousands of microbial genomes shed light on interconnected biogeochemical processes in an aquifer system.</title>
        <authorList>
            <person name="Anantharaman K."/>
            <person name="Brown C.T."/>
            <person name="Hug L.A."/>
            <person name="Sharon I."/>
            <person name="Castelle C.J."/>
            <person name="Probst A.J."/>
            <person name="Thomas B.C."/>
            <person name="Singh A."/>
            <person name="Wilkins M.J."/>
            <person name="Karaoz U."/>
            <person name="Brodie E.L."/>
            <person name="Williams K.H."/>
            <person name="Hubbard S.S."/>
            <person name="Banfield J.F."/>
        </authorList>
    </citation>
    <scope>NUCLEOTIDE SEQUENCE [LARGE SCALE GENOMIC DNA]</scope>
</reference>
<accession>A0A1G1VS15</accession>
<name>A0A1G1VS15_9BACT</name>
<dbReference type="SUPFAM" id="SSF50486">
    <property type="entry name" value="FMT C-terminal domain-like"/>
    <property type="match status" value="1"/>
</dbReference>
<dbReference type="AlphaFoldDB" id="A0A1G1VS15"/>
<dbReference type="Proteomes" id="UP000179233">
    <property type="component" value="Unassembled WGS sequence"/>
</dbReference>
<dbReference type="PANTHER" id="PTHR11138:SF5">
    <property type="entry name" value="METHIONYL-TRNA FORMYLTRANSFERASE, MITOCHONDRIAL"/>
    <property type="match status" value="1"/>
</dbReference>
<feature type="region of interest" description="Disordered" evidence="5">
    <location>
        <begin position="252"/>
        <end position="274"/>
    </location>
</feature>
<proteinExistence type="inferred from homology"/>
<keyword evidence="3" id="KW-0808">Transferase</keyword>
<dbReference type="GO" id="GO:0004479">
    <property type="term" value="F:methionyl-tRNA formyltransferase activity"/>
    <property type="evidence" value="ECO:0007669"/>
    <property type="project" value="UniProtKB-EC"/>
</dbReference>
<dbReference type="InterPro" id="IPR044135">
    <property type="entry name" value="Met-tRNA-FMT_C"/>
</dbReference>
<evidence type="ECO:0000256" key="2">
    <source>
        <dbReference type="ARBA" id="ARBA00012261"/>
    </source>
</evidence>
<dbReference type="CDD" id="cd08704">
    <property type="entry name" value="Met_tRNA_FMT_C"/>
    <property type="match status" value="1"/>
</dbReference>
<dbReference type="PANTHER" id="PTHR11138">
    <property type="entry name" value="METHIONYL-TRNA FORMYLTRANSFERASE"/>
    <property type="match status" value="1"/>
</dbReference>
<evidence type="ECO:0000313" key="8">
    <source>
        <dbReference type="Proteomes" id="UP000179233"/>
    </source>
</evidence>
<dbReference type="CDD" id="cd08646">
    <property type="entry name" value="FMT_core_Met-tRNA-FMT_N"/>
    <property type="match status" value="1"/>
</dbReference>
<dbReference type="InterPro" id="IPR011034">
    <property type="entry name" value="Formyl_transferase-like_C_sf"/>
</dbReference>
<evidence type="ECO:0000259" key="6">
    <source>
        <dbReference type="Pfam" id="PF00551"/>
    </source>
</evidence>
<evidence type="ECO:0000313" key="7">
    <source>
        <dbReference type="EMBL" id="OGY18198.1"/>
    </source>
</evidence>
<dbReference type="InterPro" id="IPR041711">
    <property type="entry name" value="Met-tRNA-FMT_N"/>
</dbReference>
<feature type="domain" description="Formyl transferase N-terminal" evidence="6">
    <location>
        <begin position="8"/>
        <end position="182"/>
    </location>
</feature>
<dbReference type="InterPro" id="IPR036477">
    <property type="entry name" value="Formyl_transf_N_sf"/>
</dbReference>
<dbReference type="EC" id="2.1.2.9" evidence="2"/>
<keyword evidence="4" id="KW-0648">Protein biosynthesis</keyword>
<dbReference type="Gene3D" id="3.40.50.12230">
    <property type="match status" value="1"/>
</dbReference>
<evidence type="ECO:0000256" key="1">
    <source>
        <dbReference type="ARBA" id="ARBA00010699"/>
    </source>
</evidence>
<dbReference type="SUPFAM" id="SSF53328">
    <property type="entry name" value="Formyltransferase"/>
    <property type="match status" value="1"/>
</dbReference>
<dbReference type="EMBL" id="MHCJ01000003">
    <property type="protein sequence ID" value="OGY18198.1"/>
    <property type="molecule type" value="Genomic_DNA"/>
</dbReference>
<dbReference type="GO" id="GO:0005829">
    <property type="term" value="C:cytosol"/>
    <property type="evidence" value="ECO:0007669"/>
    <property type="project" value="TreeGrafter"/>
</dbReference>
<gene>
    <name evidence="7" type="ORF">A2786_01625</name>
</gene>
<evidence type="ECO:0000256" key="4">
    <source>
        <dbReference type="ARBA" id="ARBA00022917"/>
    </source>
</evidence>
<sequence length="369" mass="41520">MNRPFSLAFFGSSPNSVTVLKALLDARFPVKLVITAPPRPVGRRQILTKTPPHTFAKEHFIPVITPAPLRETPIKVLNLPQLDVAIVADYAQLIPKELLDYPKHGCLNLHPSLLPKFRGASPGEFAILTGEKETGMTIIRMDEQFDHGPIIAQFKEEIRADDTSKTLYQRLFSKGGEVLITILRSWVEGKITPRAQDHLRATYAPRLTRDDGFVPWKLIQQAMAGKLFAPNRLNQRLKEVFQQSEVDKFSPAATARPKAWQTQQKRKAIQDNPSAAKKISVGRADFLERAVRAFSPWPGIWTKVKVKSQKLKVKSEEKRMKILTAHLYPKPYTPAPPAGRLNPILILDQVQLEGKNPTSFSNIQNILSL</sequence>
<comment type="similarity">
    <text evidence="1">Belongs to the Fmt family.</text>
</comment>
<dbReference type="Pfam" id="PF00551">
    <property type="entry name" value="Formyl_trans_N"/>
    <property type="match status" value="1"/>
</dbReference>
<comment type="caution">
    <text evidence="7">The sequence shown here is derived from an EMBL/GenBank/DDBJ whole genome shotgun (WGS) entry which is preliminary data.</text>
</comment>
<organism evidence="7 8">
    <name type="scientific">Candidatus Chisholmbacteria bacterium RIFCSPHIGHO2_01_FULL_52_32</name>
    <dbReference type="NCBI Taxonomy" id="1797591"/>
    <lineage>
        <taxon>Bacteria</taxon>
        <taxon>Candidatus Chisholmiibacteriota</taxon>
    </lineage>
</organism>
<evidence type="ECO:0000256" key="5">
    <source>
        <dbReference type="SAM" id="MobiDB-lite"/>
    </source>
</evidence>